<dbReference type="InterPro" id="IPR052031">
    <property type="entry name" value="Membrane_Transporter-Flippase"/>
</dbReference>
<evidence type="ECO:0000256" key="3">
    <source>
        <dbReference type="ARBA" id="ARBA00022475"/>
    </source>
</evidence>
<feature type="transmembrane region" description="Helical" evidence="7">
    <location>
        <begin position="420"/>
        <end position="439"/>
    </location>
</feature>
<evidence type="ECO:0000256" key="5">
    <source>
        <dbReference type="ARBA" id="ARBA00022989"/>
    </source>
</evidence>
<evidence type="ECO:0000256" key="7">
    <source>
        <dbReference type="SAM" id="Phobius"/>
    </source>
</evidence>
<accession>A0A6L5YC02</accession>
<dbReference type="CDD" id="cd13138">
    <property type="entry name" value="MATE_yoeA_like"/>
    <property type="match status" value="1"/>
</dbReference>
<feature type="transmembrane region" description="Helical" evidence="7">
    <location>
        <begin position="169"/>
        <end position="189"/>
    </location>
</feature>
<keyword evidence="3" id="KW-1003">Cell membrane</keyword>
<name>A0A6L5YC02_9BACT</name>
<evidence type="ECO:0000313" key="8">
    <source>
        <dbReference type="EMBL" id="MST55866.1"/>
    </source>
</evidence>
<keyword evidence="4 7" id="KW-0812">Transmembrane</keyword>
<dbReference type="RefSeq" id="WP_154528954.1">
    <property type="nucleotide sequence ID" value="NZ_VUNH01000007.1"/>
</dbReference>
<feature type="transmembrane region" description="Helical" evidence="7">
    <location>
        <begin position="138"/>
        <end position="157"/>
    </location>
</feature>
<dbReference type="EMBL" id="VUNH01000007">
    <property type="protein sequence ID" value="MST55866.1"/>
    <property type="molecule type" value="Genomic_DNA"/>
</dbReference>
<feature type="transmembrane region" description="Helical" evidence="7">
    <location>
        <begin position="60"/>
        <end position="84"/>
    </location>
</feature>
<feature type="transmembrane region" description="Helical" evidence="7">
    <location>
        <begin position="388"/>
        <end position="408"/>
    </location>
</feature>
<dbReference type="GO" id="GO:0042910">
    <property type="term" value="F:xenobiotic transmembrane transporter activity"/>
    <property type="evidence" value="ECO:0007669"/>
    <property type="project" value="InterPro"/>
</dbReference>
<keyword evidence="2" id="KW-0813">Transport</keyword>
<feature type="transmembrane region" description="Helical" evidence="7">
    <location>
        <begin position="286"/>
        <end position="306"/>
    </location>
</feature>
<feature type="transmembrane region" description="Helical" evidence="7">
    <location>
        <begin position="236"/>
        <end position="257"/>
    </location>
</feature>
<dbReference type="GO" id="GO:0005886">
    <property type="term" value="C:plasma membrane"/>
    <property type="evidence" value="ECO:0007669"/>
    <property type="project" value="UniProtKB-SubCell"/>
</dbReference>
<dbReference type="AlphaFoldDB" id="A0A6L5YC02"/>
<proteinExistence type="predicted"/>
<organism evidence="8 9">
    <name type="scientific">Pyramidobacter porci</name>
    <dbReference type="NCBI Taxonomy" id="2605789"/>
    <lineage>
        <taxon>Bacteria</taxon>
        <taxon>Thermotogati</taxon>
        <taxon>Synergistota</taxon>
        <taxon>Synergistia</taxon>
        <taxon>Synergistales</taxon>
        <taxon>Dethiosulfovibrionaceae</taxon>
        <taxon>Pyramidobacter</taxon>
    </lineage>
</organism>
<feature type="transmembrane region" description="Helical" evidence="7">
    <location>
        <begin position="195"/>
        <end position="216"/>
    </location>
</feature>
<sequence>MDGENRQIIEGVIWKQLLIFFFPILLGTFFQQLYNTVDAIIVGRFLGKEALAAVGGPSGYLVNLLLGFFIGLCSGATVVIAQFFGANDPVGASRAVHTSMALSIAAGTAMSLFGVFLAGPALTAMDTPPEVLPHAVNYLRIYFGGILFTFVYNMGAAVLRAKGDSKRPFYLLVLATAVNIAGDVVFVVFWGWGVAGAACATVLSQLASAAGVWIFLAHESGAFRLRLRGLFRPDRVILGSVVRIGLPSGLQSTMYSLSNIVIQSTVNSFGVDTVAAWTVCGKVDRVYWLIINALGVAVSTFSGQNFGARKYDRVLRSIGVSAALGTALSLFFGAAFVTWGASLYGIFTDDPAVISIGMEIIWLIAPWYFTFVPIGALASGMRGTGDSFVPMAMTALGICGFRLLWIWFAVPFSRSVRTVFIGYPVSWALTSVFFLLYHWKGNWMQRSILRAGHKAEPQV</sequence>
<evidence type="ECO:0000256" key="6">
    <source>
        <dbReference type="ARBA" id="ARBA00023136"/>
    </source>
</evidence>
<evidence type="ECO:0000256" key="2">
    <source>
        <dbReference type="ARBA" id="ARBA00022448"/>
    </source>
</evidence>
<dbReference type="InterPro" id="IPR002528">
    <property type="entry name" value="MATE_fam"/>
</dbReference>
<comment type="subcellular location">
    <subcellularLocation>
        <location evidence="1">Cell membrane</location>
        <topology evidence="1">Multi-pass membrane protein</topology>
    </subcellularLocation>
</comment>
<feature type="transmembrane region" description="Helical" evidence="7">
    <location>
        <begin position="12"/>
        <end position="30"/>
    </location>
</feature>
<evidence type="ECO:0000256" key="1">
    <source>
        <dbReference type="ARBA" id="ARBA00004651"/>
    </source>
</evidence>
<comment type="caution">
    <text evidence="8">The sequence shown here is derived from an EMBL/GenBank/DDBJ whole genome shotgun (WGS) entry which is preliminary data.</text>
</comment>
<reference evidence="8 9" key="1">
    <citation type="submission" date="2019-08" db="EMBL/GenBank/DDBJ databases">
        <title>In-depth cultivation of the pig gut microbiome towards novel bacterial diversity and tailored functional studies.</title>
        <authorList>
            <person name="Wylensek D."/>
            <person name="Hitch T.C.A."/>
            <person name="Clavel T."/>
        </authorList>
    </citation>
    <scope>NUCLEOTIDE SEQUENCE [LARGE SCALE GENOMIC DNA]</scope>
    <source>
        <strain evidence="8 9">SM-530-WT-4B</strain>
    </source>
</reference>
<evidence type="ECO:0000313" key="9">
    <source>
        <dbReference type="Proteomes" id="UP000473699"/>
    </source>
</evidence>
<dbReference type="PIRSF" id="PIRSF006603">
    <property type="entry name" value="DinF"/>
    <property type="match status" value="1"/>
</dbReference>
<dbReference type="Pfam" id="PF01554">
    <property type="entry name" value="MatE"/>
    <property type="match status" value="2"/>
</dbReference>
<dbReference type="Proteomes" id="UP000473699">
    <property type="component" value="Unassembled WGS sequence"/>
</dbReference>
<dbReference type="NCBIfam" id="TIGR00797">
    <property type="entry name" value="matE"/>
    <property type="match status" value="1"/>
</dbReference>
<feature type="transmembrane region" description="Helical" evidence="7">
    <location>
        <begin position="318"/>
        <end position="347"/>
    </location>
</feature>
<dbReference type="PANTHER" id="PTHR43549">
    <property type="entry name" value="MULTIDRUG RESISTANCE PROTEIN YPNP-RELATED"/>
    <property type="match status" value="1"/>
</dbReference>
<feature type="transmembrane region" description="Helical" evidence="7">
    <location>
        <begin position="96"/>
        <end position="118"/>
    </location>
</feature>
<dbReference type="GO" id="GO:0015297">
    <property type="term" value="F:antiporter activity"/>
    <property type="evidence" value="ECO:0007669"/>
    <property type="project" value="InterPro"/>
</dbReference>
<gene>
    <name evidence="8" type="ORF">FYJ74_07460</name>
</gene>
<protein>
    <submittedName>
        <fullName evidence="8">MATE family efflux transporter</fullName>
    </submittedName>
</protein>
<keyword evidence="5 7" id="KW-1133">Transmembrane helix</keyword>
<dbReference type="PANTHER" id="PTHR43549:SF3">
    <property type="entry name" value="MULTIDRUG RESISTANCE PROTEIN YPNP-RELATED"/>
    <property type="match status" value="1"/>
</dbReference>
<feature type="transmembrane region" description="Helical" evidence="7">
    <location>
        <begin position="353"/>
        <end position="376"/>
    </location>
</feature>
<evidence type="ECO:0000256" key="4">
    <source>
        <dbReference type="ARBA" id="ARBA00022692"/>
    </source>
</evidence>
<dbReference type="InterPro" id="IPR048279">
    <property type="entry name" value="MdtK-like"/>
</dbReference>
<keyword evidence="6 7" id="KW-0472">Membrane</keyword>
<keyword evidence="9" id="KW-1185">Reference proteome</keyword>